<dbReference type="EMBL" id="RXOF01000005">
    <property type="protein sequence ID" value="RTQ50074.1"/>
    <property type="molecule type" value="Genomic_DNA"/>
</dbReference>
<evidence type="ECO:0000256" key="1">
    <source>
        <dbReference type="ARBA" id="ARBA00010996"/>
    </source>
</evidence>
<dbReference type="Pfam" id="PF02630">
    <property type="entry name" value="SCO1-SenC"/>
    <property type="match status" value="1"/>
</dbReference>
<dbReference type="SUPFAM" id="SSF52833">
    <property type="entry name" value="Thioredoxin-like"/>
    <property type="match status" value="1"/>
</dbReference>
<accession>A0A3S0INV8</accession>
<evidence type="ECO:0000313" key="5">
    <source>
        <dbReference type="Proteomes" id="UP000282184"/>
    </source>
</evidence>
<sequence>MRPQQVLILGLLLLVPVLAFLFLFGFGTNHFALPTYYPVRVDSTQVGGKWQRDTVFHRVGNFRLQDQRGQTVSQRDLSGSVYVASFFFATCPQVCPRLNTQLQRVQEKFRKEERLKLVSYTVDPQHDSVAVLADYGRQFGATPGKWFLLTGSKDSINRLAVEQYKVLTPGPSMLAGTVGLMHSQRLLLVDRDQHIRGMYDGLDPKEIDRLMTEIRILLYTYDHQ</sequence>
<protein>
    <submittedName>
        <fullName evidence="4">SCO family protein</fullName>
    </submittedName>
</protein>
<name>A0A3S0INV8_9BACT</name>
<proteinExistence type="inferred from homology"/>
<gene>
    <name evidence="4" type="ORF">EJV47_10560</name>
</gene>
<dbReference type="PANTHER" id="PTHR12151:SF25">
    <property type="entry name" value="LINALOOL DEHYDRATASE_ISOMERASE DOMAIN-CONTAINING PROTEIN"/>
    <property type="match status" value="1"/>
</dbReference>
<evidence type="ECO:0000256" key="3">
    <source>
        <dbReference type="PIRSR" id="PIRSR603782-2"/>
    </source>
</evidence>
<keyword evidence="5" id="KW-1185">Reference proteome</keyword>
<feature type="binding site" evidence="2">
    <location>
        <position position="91"/>
    </location>
    <ligand>
        <name>Cu cation</name>
        <dbReference type="ChEBI" id="CHEBI:23378"/>
    </ligand>
</feature>
<feature type="binding site" evidence="2">
    <location>
        <position position="182"/>
    </location>
    <ligand>
        <name>Cu cation</name>
        <dbReference type="ChEBI" id="CHEBI:23378"/>
    </ligand>
</feature>
<reference evidence="4 5" key="1">
    <citation type="submission" date="2018-12" db="EMBL/GenBank/DDBJ databases">
        <title>Hymenobacter gummosus sp. nov., isolated from a spring.</title>
        <authorList>
            <person name="Nie L."/>
        </authorList>
    </citation>
    <scope>NUCLEOTIDE SEQUENCE [LARGE SCALE GENOMIC DNA]</scope>
    <source>
        <strain evidence="4 5">KCTC 52166</strain>
    </source>
</reference>
<comment type="caution">
    <text evidence="4">The sequence shown here is derived from an EMBL/GenBank/DDBJ whole genome shotgun (WGS) entry which is preliminary data.</text>
</comment>
<dbReference type="AlphaFoldDB" id="A0A3S0INV8"/>
<dbReference type="PANTHER" id="PTHR12151">
    <property type="entry name" value="ELECTRON TRANSPORT PROTIN SCO1/SENC FAMILY MEMBER"/>
    <property type="match status" value="1"/>
</dbReference>
<organism evidence="4 5">
    <name type="scientific">Hymenobacter gummosus</name>
    <dbReference type="NCBI Taxonomy" id="1776032"/>
    <lineage>
        <taxon>Bacteria</taxon>
        <taxon>Pseudomonadati</taxon>
        <taxon>Bacteroidota</taxon>
        <taxon>Cytophagia</taxon>
        <taxon>Cytophagales</taxon>
        <taxon>Hymenobacteraceae</taxon>
        <taxon>Hymenobacter</taxon>
    </lineage>
</organism>
<dbReference type="CDD" id="cd02968">
    <property type="entry name" value="SCO"/>
    <property type="match status" value="1"/>
</dbReference>
<dbReference type="Proteomes" id="UP000282184">
    <property type="component" value="Unassembled WGS sequence"/>
</dbReference>
<keyword evidence="2" id="KW-0479">Metal-binding</keyword>
<dbReference type="OrthoDB" id="9811998at2"/>
<feature type="disulfide bond" description="Redox-active" evidence="3">
    <location>
        <begin position="91"/>
        <end position="95"/>
    </location>
</feature>
<keyword evidence="3" id="KW-1015">Disulfide bond</keyword>
<dbReference type="InterPro" id="IPR003782">
    <property type="entry name" value="SCO1/SenC"/>
</dbReference>
<dbReference type="Gene3D" id="3.40.30.10">
    <property type="entry name" value="Glutaredoxin"/>
    <property type="match status" value="1"/>
</dbReference>
<evidence type="ECO:0000256" key="2">
    <source>
        <dbReference type="PIRSR" id="PIRSR603782-1"/>
    </source>
</evidence>
<dbReference type="InterPro" id="IPR036249">
    <property type="entry name" value="Thioredoxin-like_sf"/>
</dbReference>
<dbReference type="GO" id="GO:0046872">
    <property type="term" value="F:metal ion binding"/>
    <property type="evidence" value="ECO:0007669"/>
    <property type="project" value="UniProtKB-KW"/>
</dbReference>
<feature type="binding site" evidence="2">
    <location>
        <position position="95"/>
    </location>
    <ligand>
        <name>Cu cation</name>
        <dbReference type="ChEBI" id="CHEBI:23378"/>
    </ligand>
</feature>
<comment type="similarity">
    <text evidence="1">Belongs to the SCO1/2 family.</text>
</comment>
<evidence type="ECO:0000313" key="4">
    <source>
        <dbReference type="EMBL" id="RTQ50074.1"/>
    </source>
</evidence>
<keyword evidence="2" id="KW-0186">Copper</keyword>